<comment type="function">
    <text evidence="5">CzcA and CzcB together would act in zinc efflux nearly as effectively as the complete czc efflux system (CzcABC). The CzcB protein is thought to funnel zinc cations to the CzcA transport protein.</text>
</comment>
<dbReference type="Pfam" id="PF25954">
    <property type="entry name" value="Beta-barrel_RND_2"/>
    <property type="match status" value="1"/>
</dbReference>
<accession>A0A2I0CLW2</accession>
<dbReference type="Proteomes" id="UP000242861">
    <property type="component" value="Unassembled WGS sequence"/>
</dbReference>
<keyword evidence="2" id="KW-0813">Transport</keyword>
<name>A0A2I0CLW2_9PSED</name>
<dbReference type="InterPro" id="IPR058790">
    <property type="entry name" value="BSH_CusB"/>
</dbReference>
<dbReference type="InterPro" id="IPR058649">
    <property type="entry name" value="CzcB_C"/>
</dbReference>
<feature type="domain" description="CzcB-like C-terminal circularly permuted SH3-like" evidence="10">
    <location>
        <begin position="339"/>
        <end position="396"/>
    </location>
</feature>
<dbReference type="FunFam" id="2.40.420.20:FF:000006">
    <property type="entry name" value="RND family efflux transporter MFP subunit"/>
    <property type="match status" value="1"/>
</dbReference>
<feature type="domain" description="CusB-like three alpha-helical bundle" evidence="7">
    <location>
        <begin position="169"/>
        <end position="214"/>
    </location>
</feature>
<comment type="caution">
    <text evidence="11">The sequence shown here is derived from an EMBL/GenBank/DDBJ whole genome shotgun (WGS) entry which is preliminary data.</text>
</comment>
<evidence type="ECO:0000256" key="3">
    <source>
        <dbReference type="ARBA" id="ARBA00022833"/>
    </source>
</evidence>
<dbReference type="Gene3D" id="6.10.140.730">
    <property type="match status" value="1"/>
</dbReference>
<dbReference type="Pfam" id="PF25869">
    <property type="entry name" value="3HB_CusB"/>
    <property type="match status" value="1"/>
</dbReference>
<feature type="domain" description="Heavy metal binding" evidence="6">
    <location>
        <begin position="55"/>
        <end position="81"/>
    </location>
</feature>
<dbReference type="InterPro" id="IPR051909">
    <property type="entry name" value="MFP_Cation_Efflux"/>
</dbReference>
<evidence type="ECO:0000256" key="1">
    <source>
        <dbReference type="ARBA" id="ARBA00009477"/>
    </source>
</evidence>
<dbReference type="Gene3D" id="2.40.420.20">
    <property type="match status" value="1"/>
</dbReference>
<evidence type="ECO:0000256" key="4">
    <source>
        <dbReference type="ARBA" id="ARBA00043263"/>
    </source>
</evidence>
<dbReference type="InterPro" id="IPR006143">
    <property type="entry name" value="RND_pump_MFP"/>
</dbReference>
<evidence type="ECO:0000313" key="11">
    <source>
        <dbReference type="EMBL" id="PKF70087.1"/>
    </source>
</evidence>
<dbReference type="GO" id="GO:0016020">
    <property type="term" value="C:membrane"/>
    <property type="evidence" value="ECO:0007669"/>
    <property type="project" value="InterPro"/>
</dbReference>
<dbReference type="RefSeq" id="WP_101194268.1">
    <property type="nucleotide sequence ID" value="NZ_PIYS01000029.1"/>
</dbReference>
<dbReference type="GO" id="GO:0060003">
    <property type="term" value="P:copper ion export"/>
    <property type="evidence" value="ECO:0007669"/>
    <property type="project" value="TreeGrafter"/>
</dbReference>
<feature type="domain" description="CusB-like barrel-sandwich hybrid" evidence="8">
    <location>
        <begin position="135"/>
        <end position="248"/>
    </location>
</feature>
<dbReference type="Pfam" id="PF19335">
    <property type="entry name" value="HMBD"/>
    <property type="match status" value="1"/>
</dbReference>
<dbReference type="GO" id="GO:0015679">
    <property type="term" value="P:plasma membrane copper ion transport"/>
    <property type="evidence" value="ECO:0007669"/>
    <property type="project" value="TreeGrafter"/>
</dbReference>
<proteinExistence type="inferred from homology"/>
<dbReference type="Gene3D" id="2.40.30.170">
    <property type="match status" value="1"/>
</dbReference>
<evidence type="ECO:0000313" key="12">
    <source>
        <dbReference type="Proteomes" id="UP000242861"/>
    </source>
</evidence>
<dbReference type="InterPro" id="IPR058791">
    <property type="entry name" value="3HB_CusB"/>
</dbReference>
<dbReference type="AlphaFoldDB" id="A0A2I0CLW2"/>
<evidence type="ECO:0000256" key="5">
    <source>
        <dbReference type="ARBA" id="ARBA00058766"/>
    </source>
</evidence>
<reference evidence="12" key="1">
    <citation type="submission" date="2017-12" db="EMBL/GenBank/DDBJ databases">
        <authorList>
            <person name="Yu X.-Y."/>
        </authorList>
    </citation>
    <scope>NUCLEOTIDE SEQUENCE [LARGE SCALE GENOMIC DNA]</scope>
    <source>
        <strain evidence="12">ZYSR67-Z</strain>
    </source>
</reference>
<dbReference type="GO" id="GO:0046914">
    <property type="term" value="F:transition metal ion binding"/>
    <property type="evidence" value="ECO:0007669"/>
    <property type="project" value="TreeGrafter"/>
</dbReference>
<dbReference type="InterPro" id="IPR042230">
    <property type="entry name" value="CusF_sf"/>
</dbReference>
<dbReference type="Pfam" id="PF11604">
    <property type="entry name" value="CusF_Ec"/>
    <property type="match status" value="1"/>
</dbReference>
<dbReference type="EMBL" id="PIYS01000029">
    <property type="protein sequence ID" value="PKF70087.1"/>
    <property type="molecule type" value="Genomic_DNA"/>
</dbReference>
<dbReference type="SUPFAM" id="SSF111369">
    <property type="entry name" value="HlyD-like secretion proteins"/>
    <property type="match status" value="1"/>
</dbReference>
<evidence type="ECO:0000259" key="7">
    <source>
        <dbReference type="Pfam" id="PF25869"/>
    </source>
</evidence>
<dbReference type="Gene3D" id="2.40.50.320">
    <property type="entry name" value="Copper binding periplasmic protein CusF"/>
    <property type="match status" value="1"/>
</dbReference>
<organism evidence="11 12">
    <name type="scientific">Pseudomonas fluvialis</name>
    <dbReference type="NCBI Taxonomy" id="1793966"/>
    <lineage>
        <taxon>Bacteria</taxon>
        <taxon>Pseudomonadati</taxon>
        <taxon>Pseudomonadota</taxon>
        <taxon>Gammaproteobacteria</taxon>
        <taxon>Pseudomonadales</taxon>
        <taxon>Pseudomonadaceae</taxon>
        <taxon>Pseudomonas</taxon>
    </lineage>
</organism>
<dbReference type="PANTHER" id="PTHR30097:SF15">
    <property type="entry name" value="CATION EFFLUX SYSTEM PROTEIN CUSB"/>
    <property type="match status" value="1"/>
</dbReference>
<sequence length="488" mass="53546">MKRATLMTFLAVVLLLAGGLLGYWLAMQQPTDGDAGHAHGPAAADTPGDERRVLYWYDPMRPDQHFSQPGKSPFMDMQLVPRYADQQNEQAGLQVSAERVQSLGMRTTRVTRAAWEENWRLPASLAYNQRQVIRLQARADAFVERVYGHAPGDVLAAGTPLADLLVPAWQAAQLEYLALLAHADRALQEAARQRLLLLGMPAADIAELSRSRRAAGLYTLRTPAAGELQQLDLRLGMRVSSGQQLALLNGLDTVWLEAAVTEQAALRVRPGMPLRVHLAAQPGQPLEARVLALLPSLDAQTRTLTLRSELANPEGRLRPGMFAELELRLQDAQPSLRLPGEAVIRSGQRNLVMLAEEDGRFVAQEVRLGRDNGQWVEILEGLQEGQQVVSSGQFLLDSEASLRGLASRPAQAPLHEADGWIRGIEGQRLLLEHGPFVTLNMPGMTMPFRLARAELGEGLVEGMRVRVGVSQGAQGLQVERIDVLEVQP</sequence>
<keyword evidence="3" id="KW-0862">Zinc</keyword>
<evidence type="ECO:0000259" key="10">
    <source>
        <dbReference type="Pfam" id="PF25975"/>
    </source>
</evidence>
<feature type="domain" description="CusB-like beta-barrel" evidence="9">
    <location>
        <begin position="253"/>
        <end position="328"/>
    </location>
</feature>
<dbReference type="InterPro" id="IPR045800">
    <property type="entry name" value="HMBD"/>
</dbReference>
<dbReference type="GO" id="GO:0022857">
    <property type="term" value="F:transmembrane transporter activity"/>
    <property type="evidence" value="ECO:0007669"/>
    <property type="project" value="InterPro"/>
</dbReference>
<dbReference type="GO" id="GO:0030288">
    <property type="term" value="C:outer membrane-bounded periplasmic space"/>
    <property type="evidence" value="ECO:0007669"/>
    <property type="project" value="TreeGrafter"/>
</dbReference>
<comment type="similarity">
    <text evidence="1">Belongs to the membrane fusion protein (MFP) (TC 8.A.1) family.</text>
</comment>
<evidence type="ECO:0000259" key="9">
    <source>
        <dbReference type="Pfam" id="PF25954"/>
    </source>
</evidence>
<dbReference type="InterPro" id="IPR058792">
    <property type="entry name" value="Beta-barrel_RND_2"/>
</dbReference>
<evidence type="ECO:0000259" key="8">
    <source>
        <dbReference type="Pfam" id="PF25919"/>
    </source>
</evidence>
<dbReference type="Pfam" id="PF25919">
    <property type="entry name" value="BSH_CusB"/>
    <property type="match status" value="1"/>
</dbReference>
<dbReference type="GO" id="GO:0046686">
    <property type="term" value="P:response to cadmium ion"/>
    <property type="evidence" value="ECO:0007669"/>
    <property type="project" value="UniProtKB-KW"/>
</dbReference>
<keyword evidence="4" id="KW-0105">Cadmium resistance</keyword>
<gene>
    <name evidence="11" type="ORF">CW360_14990</name>
</gene>
<evidence type="ECO:0000256" key="2">
    <source>
        <dbReference type="ARBA" id="ARBA00022448"/>
    </source>
</evidence>
<dbReference type="InterPro" id="IPR021647">
    <property type="entry name" value="CusF_Ec"/>
</dbReference>
<dbReference type="NCBIfam" id="TIGR01730">
    <property type="entry name" value="RND_mfp"/>
    <property type="match status" value="1"/>
</dbReference>
<dbReference type="FunFam" id="2.40.30.170:FF:000010">
    <property type="entry name" value="Efflux RND transporter periplasmic adaptor subunit"/>
    <property type="match status" value="1"/>
</dbReference>
<dbReference type="PANTHER" id="PTHR30097">
    <property type="entry name" value="CATION EFFLUX SYSTEM PROTEIN CUSB"/>
    <property type="match status" value="1"/>
</dbReference>
<evidence type="ECO:0000259" key="6">
    <source>
        <dbReference type="Pfam" id="PF19335"/>
    </source>
</evidence>
<protein>
    <submittedName>
        <fullName evidence="11">Efflux RND transporter periplasmic adaptor subunit</fullName>
    </submittedName>
</protein>
<dbReference type="Pfam" id="PF25975">
    <property type="entry name" value="CzcB_C"/>
    <property type="match status" value="1"/>
</dbReference>